<comment type="caution">
    <text evidence="1">The sequence shown here is derived from an EMBL/GenBank/DDBJ whole genome shotgun (WGS) entry which is preliminary data.</text>
</comment>
<dbReference type="EMBL" id="JBBLXS010000217">
    <property type="protein sequence ID" value="MEK0186456.1"/>
    <property type="molecule type" value="Genomic_DNA"/>
</dbReference>
<dbReference type="Proteomes" id="UP001384579">
    <property type="component" value="Unassembled WGS sequence"/>
</dbReference>
<sequence length="128" mass="14264">MTTNYEFEPLPESAIVYRALLRRQWIDEANNLVVSSAYLLRPNEPGLSVTIASVCSPEQCAAKFQNCYGVASIQVGQIRELGLDAIPDSDSHAQIVGLPYVKDDRDRAERLADLLAERSRIVWTPSQT</sequence>
<reference evidence="1 2" key="1">
    <citation type="journal article" date="2020" name="Harmful Algae">
        <title>Molecular and morphological characterization of a novel dihydroanatoxin-a producing Microcoleus species (cyanobacteria) from the Russian River, California, USA.</title>
        <authorList>
            <person name="Conklin K.Y."/>
            <person name="Stancheva R."/>
            <person name="Otten T.G."/>
            <person name="Fadness R."/>
            <person name="Boyer G.L."/>
            <person name="Read B."/>
            <person name="Zhang X."/>
            <person name="Sheath R.G."/>
        </authorList>
    </citation>
    <scope>NUCLEOTIDE SEQUENCE [LARGE SCALE GENOMIC DNA]</scope>
    <source>
        <strain evidence="1 2">PTRS2</strain>
    </source>
</reference>
<evidence type="ECO:0000313" key="2">
    <source>
        <dbReference type="Proteomes" id="UP001384579"/>
    </source>
</evidence>
<protein>
    <submittedName>
        <fullName evidence="1">Uncharacterized protein</fullName>
    </submittedName>
</protein>
<accession>A0ABU8YQI1</accession>
<keyword evidence="2" id="KW-1185">Reference proteome</keyword>
<organism evidence="1 2">
    <name type="scientific">Microcoleus anatoxicus PTRS2</name>
    <dbReference type="NCBI Taxonomy" id="2705321"/>
    <lineage>
        <taxon>Bacteria</taxon>
        <taxon>Bacillati</taxon>
        <taxon>Cyanobacteriota</taxon>
        <taxon>Cyanophyceae</taxon>
        <taxon>Oscillatoriophycideae</taxon>
        <taxon>Oscillatoriales</taxon>
        <taxon>Microcoleaceae</taxon>
        <taxon>Microcoleus</taxon>
        <taxon>Microcoleus anatoxicus</taxon>
    </lineage>
</organism>
<proteinExistence type="predicted"/>
<dbReference type="RefSeq" id="WP_340525162.1">
    <property type="nucleotide sequence ID" value="NZ_JBBLXS010000217.1"/>
</dbReference>
<name>A0ABU8YQI1_9CYAN</name>
<evidence type="ECO:0000313" key="1">
    <source>
        <dbReference type="EMBL" id="MEK0186456.1"/>
    </source>
</evidence>
<gene>
    <name evidence="1" type="ORF">WMG39_16595</name>
</gene>